<dbReference type="PANTHER" id="PTHR32322:SF18">
    <property type="entry name" value="S-ADENOSYLMETHIONINE_S-ADENOSYLHOMOCYSTEINE TRANSPORTER"/>
    <property type="match status" value="1"/>
</dbReference>
<evidence type="ECO:0000256" key="2">
    <source>
        <dbReference type="ARBA" id="ARBA00007362"/>
    </source>
</evidence>
<dbReference type="GeneID" id="56471352"/>
<dbReference type="Proteomes" id="UP000214618">
    <property type="component" value="Chromosome"/>
</dbReference>
<organism evidence="9 10">
    <name type="scientific">Peribacillus simplex NBRC 15720 = DSM 1321</name>
    <dbReference type="NCBI Taxonomy" id="1349754"/>
    <lineage>
        <taxon>Bacteria</taxon>
        <taxon>Bacillati</taxon>
        <taxon>Bacillota</taxon>
        <taxon>Bacilli</taxon>
        <taxon>Bacillales</taxon>
        <taxon>Bacillaceae</taxon>
        <taxon>Peribacillus</taxon>
    </lineage>
</organism>
<keyword evidence="3" id="KW-1003">Cell membrane</keyword>
<evidence type="ECO:0000256" key="5">
    <source>
        <dbReference type="ARBA" id="ARBA00022989"/>
    </source>
</evidence>
<keyword evidence="4 7" id="KW-0812">Transmembrane</keyword>
<feature type="transmembrane region" description="Helical" evidence="7">
    <location>
        <begin position="128"/>
        <end position="148"/>
    </location>
</feature>
<dbReference type="PANTHER" id="PTHR32322">
    <property type="entry name" value="INNER MEMBRANE TRANSPORTER"/>
    <property type="match status" value="1"/>
</dbReference>
<feature type="transmembrane region" description="Helical" evidence="7">
    <location>
        <begin position="97"/>
        <end position="116"/>
    </location>
</feature>
<feature type="transmembrane region" description="Helical" evidence="7">
    <location>
        <begin position="37"/>
        <end position="55"/>
    </location>
</feature>
<dbReference type="SUPFAM" id="SSF103481">
    <property type="entry name" value="Multidrug resistance efflux transporter EmrE"/>
    <property type="match status" value="2"/>
</dbReference>
<keyword evidence="6 7" id="KW-0472">Membrane</keyword>
<evidence type="ECO:0000313" key="10">
    <source>
        <dbReference type="Proteomes" id="UP000214618"/>
    </source>
</evidence>
<dbReference type="InterPro" id="IPR037185">
    <property type="entry name" value="EmrE-like"/>
</dbReference>
<feature type="domain" description="EamA" evidence="8">
    <location>
        <begin position="152"/>
        <end position="294"/>
    </location>
</feature>
<evidence type="ECO:0000256" key="1">
    <source>
        <dbReference type="ARBA" id="ARBA00004651"/>
    </source>
</evidence>
<feature type="transmembrane region" description="Helical" evidence="7">
    <location>
        <begin position="254"/>
        <end position="271"/>
    </location>
</feature>
<comment type="similarity">
    <text evidence="2">Belongs to the EamA transporter family.</text>
</comment>
<feature type="transmembrane region" description="Helical" evidence="7">
    <location>
        <begin position="221"/>
        <end position="242"/>
    </location>
</feature>
<evidence type="ECO:0000313" key="9">
    <source>
        <dbReference type="EMBL" id="ASS92725.1"/>
    </source>
</evidence>
<feature type="transmembrane region" description="Helical" evidence="7">
    <location>
        <begin position="178"/>
        <end position="201"/>
    </location>
</feature>
<comment type="subcellular location">
    <subcellularLocation>
        <location evidence="1">Cell membrane</location>
        <topology evidence="1">Multi-pass membrane protein</topology>
    </subcellularLocation>
</comment>
<keyword evidence="5 7" id="KW-1133">Transmembrane helix</keyword>
<feature type="domain" description="EamA" evidence="8">
    <location>
        <begin position="6"/>
        <end position="139"/>
    </location>
</feature>
<dbReference type="InterPro" id="IPR000620">
    <property type="entry name" value="EamA_dom"/>
</dbReference>
<feature type="transmembrane region" description="Helical" evidence="7">
    <location>
        <begin position="277"/>
        <end position="296"/>
    </location>
</feature>
<feature type="transmembrane region" description="Helical" evidence="7">
    <location>
        <begin position="154"/>
        <end position="171"/>
    </location>
</feature>
<reference evidence="9 10" key="1">
    <citation type="submission" date="2016-10" db="EMBL/GenBank/DDBJ databases">
        <title>The whole genome sequencing and assembly of Bacillus simplex DSM 1321 strain.</title>
        <authorList>
            <person name="Park M.-K."/>
            <person name="Lee Y.-J."/>
            <person name="Yi H."/>
            <person name="Bahn Y.-S."/>
            <person name="Kim J.F."/>
            <person name="Lee D.-W."/>
        </authorList>
    </citation>
    <scope>NUCLEOTIDE SEQUENCE [LARGE SCALE GENOMIC DNA]</scope>
    <source>
        <strain evidence="9 10">DSM 1321</strain>
    </source>
</reference>
<dbReference type="EMBL" id="CP017704">
    <property type="protein sequence ID" value="ASS92725.1"/>
    <property type="molecule type" value="Genomic_DNA"/>
</dbReference>
<dbReference type="AlphaFoldDB" id="A0A223ECB5"/>
<sequence>MPEHKKAYIAAILYAFIIGFSFIFTKISLMEASPLDTLAHRFTMAFLIAIIFKLYRRTSVKMSATDTLKILPLVLLYPIFFFTFQVFGLVYTSSSEAGIIQATIPIFTLLSASLFLKEYAGKGQKISLYFSVMGVIFIFVMNDLQLAAHSLKGTILILLSSIAAALYNVVARKVTKKYSLFTLTYVMTFFGFVTFNSMAIINHIINQSISSFLLPFTSSAFLISIVYLGVLSSLLTAFLSNYALSILPASKMSVFSNLATLITIIAGVLFLHESIHYYHIIGAMIILVGVIGTNYFGGIQSKHISKTIADPLLKREVK</sequence>
<feature type="transmembrane region" description="Helical" evidence="7">
    <location>
        <begin position="7"/>
        <end position="25"/>
    </location>
</feature>
<dbReference type="Gene3D" id="1.10.3730.20">
    <property type="match status" value="1"/>
</dbReference>
<dbReference type="InterPro" id="IPR050638">
    <property type="entry name" value="AA-Vitamin_Transporters"/>
</dbReference>
<proteinExistence type="inferred from homology"/>
<gene>
    <name evidence="9" type="ORF">BS1321_01265</name>
</gene>
<dbReference type="OrthoDB" id="1682095at2"/>
<evidence type="ECO:0000256" key="3">
    <source>
        <dbReference type="ARBA" id="ARBA00022475"/>
    </source>
</evidence>
<evidence type="ECO:0000256" key="7">
    <source>
        <dbReference type="SAM" id="Phobius"/>
    </source>
</evidence>
<dbReference type="RefSeq" id="WP_063233451.1">
    <property type="nucleotide sequence ID" value="NZ_BCVO01000009.1"/>
</dbReference>
<dbReference type="GO" id="GO:0005886">
    <property type="term" value="C:plasma membrane"/>
    <property type="evidence" value="ECO:0007669"/>
    <property type="project" value="UniProtKB-SubCell"/>
</dbReference>
<evidence type="ECO:0000256" key="4">
    <source>
        <dbReference type="ARBA" id="ARBA00022692"/>
    </source>
</evidence>
<evidence type="ECO:0000259" key="8">
    <source>
        <dbReference type="Pfam" id="PF00892"/>
    </source>
</evidence>
<evidence type="ECO:0000256" key="6">
    <source>
        <dbReference type="ARBA" id="ARBA00023136"/>
    </source>
</evidence>
<accession>A0A223ECB5</accession>
<feature type="transmembrane region" description="Helical" evidence="7">
    <location>
        <begin position="67"/>
        <end position="91"/>
    </location>
</feature>
<dbReference type="Pfam" id="PF00892">
    <property type="entry name" value="EamA"/>
    <property type="match status" value="2"/>
</dbReference>
<protein>
    <submittedName>
        <fullName evidence="9">Transporter</fullName>
    </submittedName>
</protein>
<name>A0A223ECB5_9BACI</name>